<dbReference type="InterPro" id="IPR013108">
    <property type="entry name" value="Amidohydro_3"/>
</dbReference>
<dbReference type="Gene3D" id="3.10.310.70">
    <property type="match status" value="1"/>
</dbReference>
<proteinExistence type="predicted"/>
<dbReference type="SUPFAM" id="SSF51338">
    <property type="entry name" value="Composite domain of metallo-dependent hydrolases"/>
    <property type="match status" value="1"/>
</dbReference>
<keyword evidence="2" id="KW-0378">Hydrolase</keyword>
<gene>
    <name evidence="2" type="ORF">ACFQ3U_06745</name>
</gene>
<reference evidence="3" key="1">
    <citation type="journal article" date="2019" name="Int. J. Syst. Evol. Microbiol.">
        <title>The Global Catalogue of Microorganisms (GCM) 10K type strain sequencing project: providing services to taxonomists for standard genome sequencing and annotation.</title>
        <authorList>
            <consortium name="The Broad Institute Genomics Platform"/>
            <consortium name="The Broad Institute Genome Sequencing Center for Infectious Disease"/>
            <person name="Wu L."/>
            <person name="Ma J."/>
        </authorList>
    </citation>
    <scope>NUCLEOTIDE SEQUENCE [LARGE SCALE GENOMIC DNA]</scope>
    <source>
        <strain evidence="3">CCUG 50213</strain>
    </source>
</reference>
<accession>A0ABW3TMQ9</accession>
<dbReference type="Pfam" id="PF07969">
    <property type="entry name" value="Amidohydro_3"/>
    <property type="match status" value="1"/>
</dbReference>
<evidence type="ECO:0000313" key="2">
    <source>
        <dbReference type="EMBL" id="MFD1201587.1"/>
    </source>
</evidence>
<dbReference type="InterPro" id="IPR032466">
    <property type="entry name" value="Metal_Hydrolase"/>
</dbReference>
<evidence type="ECO:0000259" key="1">
    <source>
        <dbReference type="Pfam" id="PF07969"/>
    </source>
</evidence>
<dbReference type="CDD" id="cd01300">
    <property type="entry name" value="YtcJ_like"/>
    <property type="match status" value="1"/>
</dbReference>
<evidence type="ECO:0000313" key="3">
    <source>
        <dbReference type="Proteomes" id="UP001597181"/>
    </source>
</evidence>
<dbReference type="RefSeq" id="WP_343957943.1">
    <property type="nucleotide sequence ID" value="NZ_BAAAKZ010000002.1"/>
</dbReference>
<dbReference type="SUPFAM" id="SSF51556">
    <property type="entry name" value="Metallo-dependent hydrolases"/>
    <property type="match status" value="1"/>
</dbReference>
<sequence>MRIDTIIENARITTVDPARPSASRLGIWNGLIVGVDEELDGLTADTRIDLGGAPVVPGFNDAHFHFSMLGLEMTQLDLSPELAPTLEALYARVAEFAASRPEGAWVRGQGYDQNKLGGEHPDIDVLDRITGGRPVYLLHNSHHMAVANTAAFALAGHADVTALRAPVGGSLGTDATGRFTGLIQEQAMSLVTHLFRPVPQEDLVEALGAASRWALRHGLTSATEPGIGGTMIGHGPADIRAFQLARERGALQTRLTLMPYIDALHDLGPIGDGGDGWGIDLGIRSGLGDEWVRVGPVKVLSDGSLIGRTAAMCCDYADTPGNAGYLQWEQQELHDKIVAAHLNGWQVAAHAIGDRALDVVLDAFEAGQRKLARENARHRIEHVAVASDAQVARIAAGGHIPVPQGRFISELGDGFTAALGADRVDLAYRMRSFVEAGVELPGSTDAPVVPGEPMLSLHDMVNRRSESGAPIGLAEALTPAQALRAYTHGSAYAVHDEHRKGSLSRGKLADLVVLSDDPAAVAPERIRDIEVRATMIGGEFGFDAAGELAAS</sequence>
<dbReference type="EMBL" id="JBHTLY010000002">
    <property type="protein sequence ID" value="MFD1201587.1"/>
    <property type="molecule type" value="Genomic_DNA"/>
</dbReference>
<organism evidence="2 3">
    <name type="scientific">Leucobacter albus</name>
    <dbReference type="NCBI Taxonomy" id="272210"/>
    <lineage>
        <taxon>Bacteria</taxon>
        <taxon>Bacillati</taxon>
        <taxon>Actinomycetota</taxon>
        <taxon>Actinomycetes</taxon>
        <taxon>Micrococcales</taxon>
        <taxon>Microbacteriaceae</taxon>
        <taxon>Leucobacter</taxon>
    </lineage>
</organism>
<keyword evidence="3" id="KW-1185">Reference proteome</keyword>
<dbReference type="PANTHER" id="PTHR22642:SF2">
    <property type="entry name" value="PROTEIN LONG AFTER FAR-RED 3"/>
    <property type="match status" value="1"/>
</dbReference>
<feature type="domain" description="Amidohydrolase 3" evidence="1">
    <location>
        <begin position="48"/>
        <end position="539"/>
    </location>
</feature>
<dbReference type="InterPro" id="IPR033932">
    <property type="entry name" value="YtcJ-like"/>
</dbReference>
<dbReference type="Proteomes" id="UP001597181">
    <property type="component" value="Unassembled WGS sequence"/>
</dbReference>
<dbReference type="GO" id="GO:0016787">
    <property type="term" value="F:hydrolase activity"/>
    <property type="evidence" value="ECO:0007669"/>
    <property type="project" value="UniProtKB-KW"/>
</dbReference>
<protein>
    <submittedName>
        <fullName evidence="2">Amidohydrolase</fullName>
        <ecNumber evidence="2">3.5.-.-</ecNumber>
    </submittedName>
</protein>
<dbReference type="PANTHER" id="PTHR22642">
    <property type="entry name" value="IMIDAZOLONEPROPIONASE"/>
    <property type="match status" value="1"/>
</dbReference>
<dbReference type="Gene3D" id="2.30.40.10">
    <property type="entry name" value="Urease, subunit C, domain 1"/>
    <property type="match status" value="1"/>
</dbReference>
<name>A0ABW3TMQ9_9MICO</name>
<dbReference type="Gene3D" id="3.20.20.140">
    <property type="entry name" value="Metal-dependent hydrolases"/>
    <property type="match status" value="1"/>
</dbReference>
<dbReference type="InterPro" id="IPR011059">
    <property type="entry name" value="Metal-dep_hydrolase_composite"/>
</dbReference>
<comment type="caution">
    <text evidence="2">The sequence shown here is derived from an EMBL/GenBank/DDBJ whole genome shotgun (WGS) entry which is preliminary data.</text>
</comment>
<dbReference type="EC" id="3.5.-.-" evidence="2"/>